<name>A0A8J2JHK3_9HEXA</name>
<dbReference type="PANTHER" id="PTHR24292">
    <property type="entry name" value="CYTOCHROME P450"/>
    <property type="match status" value="1"/>
</dbReference>
<evidence type="ECO:0000256" key="12">
    <source>
        <dbReference type="ARBA" id="ARBA00023136"/>
    </source>
</evidence>
<evidence type="ECO:0000313" key="14">
    <source>
        <dbReference type="EMBL" id="CAG7694742.1"/>
    </source>
</evidence>
<organism evidence="14 15">
    <name type="scientific">Allacma fusca</name>
    <dbReference type="NCBI Taxonomy" id="39272"/>
    <lineage>
        <taxon>Eukaryota</taxon>
        <taxon>Metazoa</taxon>
        <taxon>Ecdysozoa</taxon>
        <taxon>Arthropoda</taxon>
        <taxon>Hexapoda</taxon>
        <taxon>Collembola</taxon>
        <taxon>Symphypleona</taxon>
        <taxon>Sminthuridae</taxon>
        <taxon>Allacma</taxon>
    </lineage>
</organism>
<dbReference type="GO" id="GO:0020037">
    <property type="term" value="F:heme binding"/>
    <property type="evidence" value="ECO:0007669"/>
    <property type="project" value="InterPro"/>
</dbReference>
<dbReference type="GO" id="GO:0016705">
    <property type="term" value="F:oxidoreductase activity, acting on paired donors, with incorporation or reduction of molecular oxygen"/>
    <property type="evidence" value="ECO:0007669"/>
    <property type="project" value="InterPro"/>
</dbReference>
<keyword evidence="12" id="KW-0472">Membrane</keyword>
<accession>A0A8J2JHK3</accession>
<feature type="non-terminal residue" evidence="14">
    <location>
        <position position="1"/>
    </location>
</feature>
<keyword evidence="15" id="KW-1185">Reference proteome</keyword>
<reference evidence="14" key="1">
    <citation type="submission" date="2021-06" db="EMBL/GenBank/DDBJ databases">
        <authorList>
            <person name="Hodson N. C."/>
            <person name="Mongue J. A."/>
            <person name="Jaron S. K."/>
        </authorList>
    </citation>
    <scope>NUCLEOTIDE SEQUENCE</scope>
</reference>
<keyword evidence="11 13" id="KW-0503">Monooxygenase</keyword>
<evidence type="ECO:0000256" key="8">
    <source>
        <dbReference type="ARBA" id="ARBA00022848"/>
    </source>
</evidence>
<evidence type="ECO:0000256" key="4">
    <source>
        <dbReference type="ARBA" id="ARBA00010617"/>
    </source>
</evidence>
<proteinExistence type="inferred from homology"/>
<keyword evidence="7" id="KW-0256">Endoplasmic reticulum</keyword>
<dbReference type="GO" id="GO:0005789">
    <property type="term" value="C:endoplasmic reticulum membrane"/>
    <property type="evidence" value="ECO:0007669"/>
    <property type="project" value="UniProtKB-SubCell"/>
</dbReference>
<dbReference type="OrthoDB" id="2789670at2759"/>
<evidence type="ECO:0000256" key="1">
    <source>
        <dbReference type="ARBA" id="ARBA00001971"/>
    </source>
</evidence>
<dbReference type="PROSITE" id="PS00086">
    <property type="entry name" value="CYTOCHROME_P450"/>
    <property type="match status" value="1"/>
</dbReference>
<dbReference type="InterPro" id="IPR017972">
    <property type="entry name" value="Cyt_P450_CS"/>
</dbReference>
<dbReference type="EMBL" id="CAJVCH010023419">
    <property type="protein sequence ID" value="CAG7694742.1"/>
    <property type="molecule type" value="Genomic_DNA"/>
</dbReference>
<dbReference type="InterPro" id="IPR050476">
    <property type="entry name" value="Insect_CytP450_Detox"/>
</dbReference>
<dbReference type="GO" id="GO:0005506">
    <property type="term" value="F:iron ion binding"/>
    <property type="evidence" value="ECO:0007669"/>
    <property type="project" value="InterPro"/>
</dbReference>
<protein>
    <recommendedName>
        <fullName evidence="16">Cytochrome P450</fullName>
    </recommendedName>
</protein>
<dbReference type="PANTHER" id="PTHR24292:SF54">
    <property type="entry name" value="CYP9F3-RELATED"/>
    <property type="match status" value="1"/>
</dbReference>
<comment type="similarity">
    <text evidence="4 13">Belongs to the cytochrome P450 family.</text>
</comment>
<keyword evidence="5 13" id="KW-0349">Heme</keyword>
<evidence type="ECO:0000256" key="6">
    <source>
        <dbReference type="ARBA" id="ARBA00022723"/>
    </source>
</evidence>
<comment type="subcellular location">
    <subcellularLocation>
        <location evidence="3">Endoplasmic reticulum membrane</location>
        <topology evidence="3">Peripheral membrane protein</topology>
    </subcellularLocation>
    <subcellularLocation>
        <location evidence="2">Microsome membrane</location>
        <topology evidence="2">Peripheral membrane protein</topology>
    </subcellularLocation>
</comment>
<comment type="cofactor">
    <cofactor evidence="1">
        <name>heme</name>
        <dbReference type="ChEBI" id="CHEBI:30413"/>
    </cofactor>
</comment>
<evidence type="ECO:0000256" key="5">
    <source>
        <dbReference type="ARBA" id="ARBA00022617"/>
    </source>
</evidence>
<dbReference type="AlphaFoldDB" id="A0A8J2JHK3"/>
<dbReference type="FunFam" id="1.10.630.10:FF:000042">
    <property type="entry name" value="Cytochrome P450"/>
    <property type="match status" value="1"/>
</dbReference>
<keyword evidence="10 13" id="KW-0408">Iron</keyword>
<evidence type="ECO:0000313" key="15">
    <source>
        <dbReference type="Proteomes" id="UP000708208"/>
    </source>
</evidence>
<comment type="caution">
    <text evidence="14">The sequence shown here is derived from an EMBL/GenBank/DDBJ whole genome shotgun (WGS) entry which is preliminary data.</text>
</comment>
<evidence type="ECO:0000256" key="10">
    <source>
        <dbReference type="ARBA" id="ARBA00023004"/>
    </source>
</evidence>
<evidence type="ECO:0000256" key="7">
    <source>
        <dbReference type="ARBA" id="ARBA00022824"/>
    </source>
</evidence>
<evidence type="ECO:0000256" key="2">
    <source>
        <dbReference type="ARBA" id="ARBA00004174"/>
    </source>
</evidence>
<dbReference type="InterPro" id="IPR001128">
    <property type="entry name" value="Cyt_P450"/>
</dbReference>
<evidence type="ECO:0000256" key="3">
    <source>
        <dbReference type="ARBA" id="ARBA00004406"/>
    </source>
</evidence>
<dbReference type="CDD" id="cd11056">
    <property type="entry name" value="CYP6-like"/>
    <property type="match status" value="1"/>
</dbReference>
<dbReference type="GO" id="GO:0004497">
    <property type="term" value="F:monooxygenase activity"/>
    <property type="evidence" value="ECO:0007669"/>
    <property type="project" value="UniProtKB-KW"/>
</dbReference>
<evidence type="ECO:0000256" key="13">
    <source>
        <dbReference type="RuleBase" id="RU000461"/>
    </source>
</evidence>
<evidence type="ECO:0000256" key="9">
    <source>
        <dbReference type="ARBA" id="ARBA00023002"/>
    </source>
</evidence>
<keyword evidence="9 13" id="KW-0560">Oxidoreductase</keyword>
<sequence length="482" mass="55435">DQSSFLVSIMKMEMDITKLDNNLYRQFKGKKYGGYLEMFNPVLFITDLDLMKEIYIKNFDHFVDRRNFSVEKNDPHLHHTVVNQTGDAWKGLRNKMSPTFTTGKIRGMFTIFNSSAEKLIKALTVQARVDDVVEIRPLIQNLTMDVIASAAFGIQSDLFEDPDSPFAKHAMKIQNLFTAKNFAQILTIWSFPKLAEWLGMKLTDDAADKFLSKIIIDTLNYRLKTGEKREDFLQLMIDARLGQLKRDDESELDNHEKNAQLKEVRDKAKIQLTDDVIIAQSLVFLLGGFDTTESMLTFALYELALNQDVQERLYQEIKESVENNNGEFSYEIINNLEYLDRVVQETLRKYPPATRVDRKCTRPFKLPNTDFVLPKDSIVVLPIYPVHHDPDIWPNPEKFDPERFTKANSANRHPCAFAPFGHGPRNCIGNRFALMEGKTAIAHLLMSFVLESCEKTIVPPVFKSQSPLKPSDNTPLRIRART</sequence>
<gene>
    <name evidence="14" type="ORF">AFUS01_LOCUS3839</name>
</gene>
<evidence type="ECO:0008006" key="16">
    <source>
        <dbReference type="Google" id="ProtNLM"/>
    </source>
</evidence>
<dbReference type="Pfam" id="PF00067">
    <property type="entry name" value="p450"/>
    <property type="match status" value="1"/>
</dbReference>
<evidence type="ECO:0000256" key="11">
    <source>
        <dbReference type="ARBA" id="ARBA00023033"/>
    </source>
</evidence>
<keyword evidence="8" id="KW-0492">Microsome</keyword>
<dbReference type="Proteomes" id="UP000708208">
    <property type="component" value="Unassembled WGS sequence"/>
</dbReference>
<keyword evidence="6 13" id="KW-0479">Metal-binding</keyword>